<dbReference type="CDD" id="cd06587">
    <property type="entry name" value="VOC"/>
    <property type="match status" value="1"/>
</dbReference>
<dbReference type="InterPro" id="IPR037523">
    <property type="entry name" value="VOC_core"/>
</dbReference>
<dbReference type="Gene3D" id="3.10.180.10">
    <property type="entry name" value="2,3-Dihydroxybiphenyl 1,2-Dioxygenase, domain 1"/>
    <property type="match status" value="1"/>
</dbReference>
<dbReference type="EMBL" id="QLLL01000004">
    <property type="protein sequence ID" value="RAJ05304.1"/>
    <property type="molecule type" value="Genomic_DNA"/>
</dbReference>
<dbReference type="Proteomes" id="UP000249547">
    <property type="component" value="Unassembled WGS sequence"/>
</dbReference>
<dbReference type="InterPro" id="IPR052164">
    <property type="entry name" value="Anthracycline_SecMetBiosynth"/>
</dbReference>
<dbReference type="RefSeq" id="WP_111597909.1">
    <property type="nucleotide sequence ID" value="NZ_QLLL01000004.1"/>
</dbReference>
<dbReference type="Pfam" id="PF00903">
    <property type="entry name" value="Glyoxalase"/>
    <property type="match status" value="1"/>
</dbReference>
<comment type="caution">
    <text evidence="2">The sequence shown here is derived from an EMBL/GenBank/DDBJ whole genome shotgun (WGS) entry which is preliminary data.</text>
</comment>
<sequence>MKPFHPILHEVEIHSANPSAAKDFYEQVLGLNIHVNQAQLKVFDSGKPGLDLNISTHYPQQFSLSFLVNDIDQVMAHLRETGTFFEGPVDAHLAMKQVVVIDPDGNRIALNMPTEHSPEWLKRMV</sequence>
<evidence type="ECO:0000259" key="1">
    <source>
        <dbReference type="PROSITE" id="PS51819"/>
    </source>
</evidence>
<dbReference type="PROSITE" id="PS51819">
    <property type="entry name" value="VOC"/>
    <property type="match status" value="1"/>
</dbReference>
<dbReference type="SUPFAM" id="SSF54593">
    <property type="entry name" value="Glyoxalase/Bleomycin resistance protein/Dihydroxybiphenyl dioxygenase"/>
    <property type="match status" value="1"/>
</dbReference>
<dbReference type="InterPro" id="IPR029068">
    <property type="entry name" value="Glyas_Bleomycin-R_OHBP_Dase"/>
</dbReference>
<keyword evidence="2" id="KW-0456">Lyase</keyword>
<dbReference type="AlphaFoldDB" id="A0A327QNN4"/>
<reference evidence="2 3" key="1">
    <citation type="submission" date="2018-06" db="EMBL/GenBank/DDBJ databases">
        <title>Genomic Encyclopedia of Archaeal and Bacterial Type Strains, Phase II (KMG-II): from individual species to whole genera.</title>
        <authorList>
            <person name="Goeker M."/>
        </authorList>
    </citation>
    <scope>NUCLEOTIDE SEQUENCE [LARGE SCALE GENOMIC DNA]</scope>
    <source>
        <strain evidence="2 3">DSM 23857</strain>
    </source>
</reference>
<name>A0A327QNN4_9BACT</name>
<dbReference type="GO" id="GO:0016829">
    <property type="term" value="F:lyase activity"/>
    <property type="evidence" value="ECO:0007669"/>
    <property type="project" value="UniProtKB-KW"/>
</dbReference>
<organism evidence="2 3">
    <name type="scientific">Chitinophaga skermanii</name>
    <dbReference type="NCBI Taxonomy" id="331697"/>
    <lineage>
        <taxon>Bacteria</taxon>
        <taxon>Pseudomonadati</taxon>
        <taxon>Bacteroidota</taxon>
        <taxon>Chitinophagia</taxon>
        <taxon>Chitinophagales</taxon>
        <taxon>Chitinophagaceae</taxon>
        <taxon>Chitinophaga</taxon>
    </lineage>
</organism>
<evidence type="ECO:0000313" key="2">
    <source>
        <dbReference type="EMBL" id="RAJ05304.1"/>
    </source>
</evidence>
<protein>
    <submittedName>
        <fullName evidence="2">Putative enzyme related to lactoylglutathione lyase</fullName>
    </submittedName>
</protein>
<accession>A0A327QNN4</accession>
<proteinExistence type="predicted"/>
<feature type="domain" description="VOC" evidence="1">
    <location>
        <begin position="7"/>
        <end position="113"/>
    </location>
</feature>
<dbReference type="InterPro" id="IPR004360">
    <property type="entry name" value="Glyas_Fos-R_dOase_dom"/>
</dbReference>
<evidence type="ECO:0000313" key="3">
    <source>
        <dbReference type="Proteomes" id="UP000249547"/>
    </source>
</evidence>
<dbReference type="PANTHER" id="PTHR33993">
    <property type="entry name" value="GLYOXALASE-RELATED"/>
    <property type="match status" value="1"/>
</dbReference>
<dbReference type="OrthoDB" id="375220at2"/>
<gene>
    <name evidence="2" type="ORF">LX64_02461</name>
</gene>
<keyword evidence="3" id="KW-1185">Reference proteome</keyword>